<comment type="caution">
    <text evidence="9">Lacks conserved residue(s) required for the propagation of feature annotation.</text>
</comment>
<feature type="compositionally biased region" description="Low complexity" evidence="10">
    <location>
        <begin position="35"/>
        <end position="48"/>
    </location>
</feature>
<dbReference type="GO" id="GO:0005452">
    <property type="term" value="F:solute:inorganic anion antiporter activity"/>
    <property type="evidence" value="ECO:0007669"/>
    <property type="project" value="InterPro"/>
</dbReference>
<feature type="domain" description="Bicarbonate transporter-like transmembrane" evidence="11">
    <location>
        <begin position="518"/>
        <end position="1077"/>
    </location>
</feature>
<evidence type="ECO:0000256" key="7">
    <source>
        <dbReference type="ARBA" id="ARBA00023065"/>
    </source>
</evidence>
<keyword evidence="8 9" id="KW-0472">Membrane</keyword>
<feature type="transmembrane region" description="Helical" evidence="9">
    <location>
        <begin position="887"/>
        <end position="911"/>
    </location>
</feature>
<feature type="transmembrane region" description="Helical" evidence="9">
    <location>
        <begin position="947"/>
        <end position="966"/>
    </location>
</feature>
<feature type="region of interest" description="Disordered" evidence="10">
    <location>
        <begin position="1096"/>
        <end position="1117"/>
    </location>
</feature>
<dbReference type="PANTHER" id="PTHR11453">
    <property type="entry name" value="ANION EXCHANGE PROTEIN"/>
    <property type="match status" value="1"/>
</dbReference>
<feature type="region of interest" description="Disordered" evidence="10">
    <location>
        <begin position="226"/>
        <end position="265"/>
    </location>
</feature>
<feature type="transmembrane region" description="Helical" evidence="9">
    <location>
        <begin position="760"/>
        <end position="778"/>
    </location>
</feature>
<evidence type="ECO:0000256" key="9">
    <source>
        <dbReference type="RuleBase" id="RU362035"/>
    </source>
</evidence>
<evidence type="ECO:0000256" key="8">
    <source>
        <dbReference type="ARBA" id="ARBA00023136"/>
    </source>
</evidence>
<keyword evidence="6 9" id="KW-1133">Transmembrane helix</keyword>
<dbReference type="Gene3D" id="1.10.287.570">
    <property type="entry name" value="Helical hairpin bin"/>
    <property type="match status" value="1"/>
</dbReference>
<dbReference type="InterPro" id="IPR016152">
    <property type="entry name" value="PTrfase/Anion_transptr"/>
</dbReference>
<dbReference type="SUPFAM" id="SSF55804">
    <property type="entry name" value="Phoshotransferase/anion transport protein"/>
    <property type="match status" value="1"/>
</dbReference>
<dbReference type="InParanoid" id="A0A6P6XPN3"/>
<feature type="domain" description="Band 3 cytoplasmic" evidence="12">
    <location>
        <begin position="78"/>
        <end position="395"/>
    </location>
</feature>
<keyword evidence="5 9" id="KW-0812">Transmembrane</keyword>
<evidence type="ECO:0000256" key="3">
    <source>
        <dbReference type="ARBA" id="ARBA00022448"/>
    </source>
</evidence>
<dbReference type="PANTHER" id="PTHR11453:SF36">
    <property type="entry name" value="ANION EXCHANGE PROTEIN"/>
    <property type="match status" value="1"/>
</dbReference>
<dbReference type="AlphaFoldDB" id="A0A6P6XPN3"/>
<feature type="region of interest" description="Disordered" evidence="10">
    <location>
        <begin position="430"/>
        <end position="455"/>
    </location>
</feature>
<keyword evidence="13" id="KW-1185">Reference proteome</keyword>
<keyword evidence="7 9" id="KW-0406">Ion transport</keyword>
<feature type="region of interest" description="Disordered" evidence="10">
    <location>
        <begin position="1"/>
        <end position="71"/>
    </location>
</feature>
<feature type="compositionally biased region" description="Low complexity" evidence="10">
    <location>
        <begin position="226"/>
        <end position="261"/>
    </location>
</feature>
<comment type="subcellular location">
    <subcellularLocation>
        <location evidence="1">Cell membrane</location>
        <topology evidence="1">Multi-pass membrane protein</topology>
    </subcellularLocation>
    <subcellularLocation>
        <location evidence="9">Membrane</location>
        <topology evidence="9">Multi-pass membrane protein</topology>
    </subcellularLocation>
</comment>
<dbReference type="OMA" id="IQVICFI"/>
<keyword evidence="4" id="KW-1003">Cell membrane</keyword>
<dbReference type="GO" id="GO:0005886">
    <property type="term" value="C:plasma membrane"/>
    <property type="evidence" value="ECO:0007669"/>
    <property type="project" value="UniProtKB-SubCell"/>
</dbReference>
<feature type="compositionally biased region" description="Low complexity" evidence="10">
    <location>
        <begin position="434"/>
        <end position="455"/>
    </location>
</feature>
<dbReference type="InterPro" id="IPR011531">
    <property type="entry name" value="HCO3_transpt-like_TM_dom"/>
</dbReference>
<dbReference type="Gene3D" id="3.40.930.10">
    <property type="entry name" value="Mannitol-specific EII, Chain A"/>
    <property type="match status" value="1"/>
</dbReference>
<dbReference type="GO" id="GO:0008509">
    <property type="term" value="F:monoatomic anion transmembrane transporter activity"/>
    <property type="evidence" value="ECO:0007669"/>
    <property type="project" value="InterPro"/>
</dbReference>
<dbReference type="Proteomes" id="UP000515146">
    <property type="component" value="Unplaced"/>
</dbReference>
<name>A0A6P6XPN3_DERPT</name>
<gene>
    <name evidence="14" type="primary">LOC113789481</name>
</gene>
<dbReference type="Pfam" id="PF07565">
    <property type="entry name" value="Band_3_cyto"/>
    <property type="match status" value="1"/>
</dbReference>
<keyword evidence="3 9" id="KW-0813">Transport</keyword>
<dbReference type="Pfam" id="PF00955">
    <property type="entry name" value="HCO3_cotransp"/>
    <property type="match status" value="1"/>
</dbReference>
<sequence>MNPDDSGDDQGVVMKTSSSSSKNNPEDHPPHPVENQTSSTQQQQQQQRKNSHHHHHHHHDINPLNTSNPSDQQDEEIAVFSELSHLCQSKDGPAWREIARWVKYEENVEANGSRWSKPYVSTVNVAAFQELRDSFRNGVVIFDSQSESLNQLVDEFCRILRTKNMVTAEESKHIANLLSLQKLHLFQTKRSLMRSLADMRQQSSNNFLKLISGSNTKINQAVQINENEINSNSRSDSEENVSNNNSKNGSIANLQNVGNNNKDVKDVKDDNYKFNDAFMRKLPDNVVSNNILIAEVDFLQSPISGFIRLQTATVLGNMTEVSIPTKFIYIYLGPKMNSTTGLNNYEQIGRALGTLMSDLIFRQVAFKTQNISALIQALDDFLNESPILPPNLWDPSTRIEPPEKTPAILNKNRGRQMLHESALLHRESCQFTTGNNSGSNDGSISDGGNSVNGVNNNDQSFTSQSYYNKAFFLDNGDKVISFRQHDTFGCLIDDKINMDSDDEEEIERKQMGLVRSGRWFGGLINDVKRKIPHYKSDFIDALSMQSIASIVFLYFACLTPIITFGGLLGDATGNNIATMESLVCGCLCGIVYGLFSGQPLTILGSTGPVLVFETIVYDFCRTYGYDYLPLRLWIGLWTATILMIFVAFDLSYFVCYITRFTEENFASLISVIFMYKAIEKLLKINRDFPVHLHPMNDPNNDNNMECLCLLNNHLNITMDMIDKQNHTITIDGDNGLRNRCLHLGGILYGSGCHNKYTPDVFLFSFILLIFTYIISIKLKSFQTTRFFTTNIRQMFSDFSVPIAIVIMTAIDNLTGLPTPKLQVPNDFKPTLPTRTWLVSPFAEANPTWLPFAAFIPATLATILIFMDQQITAVIVNRKENKLKKGCGYHLDLFILSILICICSIFGLPWFVAATVLSITHVNSLKMVSQTAAPGDRPKFLGVREQRVTQIGIFLLCGLSIFFTPVLQRIPMAVLYGVFFYMGVTSLQGSQFMDRIAIMFMPQKYQPDYMFLRRVKMYRVHMFTIIQVICFIFLWVIKSSKPISITFPLMLVVILGIRKLLDYVFTQEELKILDDKMPESKRKKKERTKERLSVMIMKNKQQQQQNGRPIMDNSKKAI</sequence>
<dbReference type="OrthoDB" id="1735926at2759"/>
<dbReference type="InterPro" id="IPR013769">
    <property type="entry name" value="Band3_cytoplasmic_dom"/>
</dbReference>
<dbReference type="RefSeq" id="XP_027194821.1">
    <property type="nucleotide sequence ID" value="XM_027339020.1"/>
</dbReference>
<evidence type="ECO:0000256" key="10">
    <source>
        <dbReference type="SAM" id="MobiDB-lite"/>
    </source>
</evidence>
<evidence type="ECO:0000313" key="13">
    <source>
        <dbReference type="Proteomes" id="UP000515146"/>
    </source>
</evidence>
<evidence type="ECO:0000313" key="14">
    <source>
        <dbReference type="RefSeq" id="XP_027194821.1"/>
    </source>
</evidence>
<feature type="transmembrane region" description="Helical" evidence="9">
    <location>
        <begin position="848"/>
        <end position="866"/>
    </location>
</feature>
<comment type="similarity">
    <text evidence="2 9">Belongs to the anion exchanger (TC 2.A.31) family.</text>
</comment>
<evidence type="ECO:0000256" key="1">
    <source>
        <dbReference type="ARBA" id="ARBA00004651"/>
    </source>
</evidence>
<evidence type="ECO:0000256" key="4">
    <source>
        <dbReference type="ARBA" id="ARBA00022475"/>
    </source>
</evidence>
<feature type="transmembrane region" description="Helical" evidence="9">
    <location>
        <begin position="632"/>
        <end position="654"/>
    </location>
</feature>
<reference evidence="14" key="1">
    <citation type="submission" date="2025-08" db="UniProtKB">
        <authorList>
            <consortium name="RefSeq"/>
        </authorList>
    </citation>
    <scope>IDENTIFICATION</scope>
    <source>
        <strain evidence="14">Airmid</strain>
    </source>
</reference>
<feature type="transmembrane region" description="Helical" evidence="9">
    <location>
        <begin position="576"/>
        <end position="595"/>
    </location>
</feature>
<dbReference type="KEGG" id="dpte:113789481"/>
<dbReference type="InterPro" id="IPR003020">
    <property type="entry name" value="HCO3_transpt_euk"/>
</dbReference>
<feature type="transmembrane region" description="Helical" evidence="9">
    <location>
        <begin position="547"/>
        <end position="569"/>
    </location>
</feature>
<accession>A0A6P6XPN3</accession>
<dbReference type="GO" id="GO:0051453">
    <property type="term" value="P:regulation of intracellular pH"/>
    <property type="evidence" value="ECO:0007669"/>
    <property type="project" value="TreeGrafter"/>
</dbReference>
<evidence type="ECO:0000259" key="12">
    <source>
        <dbReference type="Pfam" id="PF07565"/>
    </source>
</evidence>
<organism evidence="13 14">
    <name type="scientific">Dermatophagoides pteronyssinus</name>
    <name type="common">European house dust mite</name>
    <dbReference type="NCBI Taxonomy" id="6956"/>
    <lineage>
        <taxon>Eukaryota</taxon>
        <taxon>Metazoa</taxon>
        <taxon>Ecdysozoa</taxon>
        <taxon>Arthropoda</taxon>
        <taxon>Chelicerata</taxon>
        <taxon>Arachnida</taxon>
        <taxon>Acari</taxon>
        <taxon>Acariformes</taxon>
        <taxon>Sarcoptiformes</taxon>
        <taxon>Astigmata</taxon>
        <taxon>Psoroptidia</taxon>
        <taxon>Analgoidea</taxon>
        <taxon>Pyroglyphidae</taxon>
        <taxon>Dermatophagoidinae</taxon>
        <taxon>Dermatophagoides</taxon>
    </lineage>
</organism>
<proteinExistence type="inferred from homology"/>
<evidence type="ECO:0000259" key="11">
    <source>
        <dbReference type="Pfam" id="PF00955"/>
    </source>
</evidence>
<protein>
    <recommendedName>
        <fullName evidence="9">Anion exchange protein</fullName>
    </recommendedName>
</protein>
<feature type="compositionally biased region" description="Basic residues" evidence="10">
    <location>
        <begin position="49"/>
        <end position="59"/>
    </location>
</feature>
<evidence type="ECO:0000256" key="5">
    <source>
        <dbReference type="ARBA" id="ARBA00022692"/>
    </source>
</evidence>
<dbReference type="FunFam" id="1.10.287.570:FF:000001">
    <property type="entry name" value="Anion exchange protein"/>
    <property type="match status" value="1"/>
</dbReference>
<evidence type="ECO:0000256" key="2">
    <source>
        <dbReference type="ARBA" id="ARBA00010993"/>
    </source>
</evidence>
<feature type="transmembrane region" description="Helical" evidence="9">
    <location>
        <begin position="1019"/>
        <end position="1036"/>
    </location>
</feature>
<evidence type="ECO:0000256" key="6">
    <source>
        <dbReference type="ARBA" id="ARBA00022989"/>
    </source>
</evidence>
<dbReference type="GO" id="GO:0008510">
    <property type="term" value="F:sodium:bicarbonate symporter activity"/>
    <property type="evidence" value="ECO:0007669"/>
    <property type="project" value="TreeGrafter"/>
</dbReference>
<dbReference type="NCBIfam" id="TIGR00834">
    <property type="entry name" value="ae"/>
    <property type="match status" value="1"/>
</dbReference>